<dbReference type="FunFam" id="3.40.50.720:FF:000084">
    <property type="entry name" value="Short-chain dehydrogenase reductase"/>
    <property type="match status" value="1"/>
</dbReference>
<evidence type="ECO:0000313" key="6">
    <source>
        <dbReference type="EMBL" id="GHP08219.1"/>
    </source>
</evidence>
<dbReference type="InterPro" id="IPR002347">
    <property type="entry name" value="SDR_fam"/>
</dbReference>
<keyword evidence="7" id="KW-1185">Reference proteome</keyword>
<dbReference type="PRINTS" id="PR00080">
    <property type="entry name" value="SDRFAMILY"/>
</dbReference>
<dbReference type="OrthoDB" id="1393670at2759"/>
<name>A0A830HTE3_9CHLO</name>
<gene>
    <name evidence="6" type="ORF">PPROV_000696000</name>
</gene>
<dbReference type="InterPro" id="IPR052178">
    <property type="entry name" value="Sec_Metab_Biosynth_SDR"/>
</dbReference>
<evidence type="ECO:0000256" key="3">
    <source>
        <dbReference type="ARBA" id="ARBA00023002"/>
    </source>
</evidence>
<proteinExistence type="inferred from homology"/>
<dbReference type="PANTHER" id="PTHR43618:SF8">
    <property type="entry name" value="7ALPHA-HYDROXYSTEROID DEHYDROGENASE"/>
    <property type="match status" value="1"/>
</dbReference>
<dbReference type="Proteomes" id="UP000660262">
    <property type="component" value="Unassembled WGS sequence"/>
</dbReference>
<dbReference type="Pfam" id="PF00106">
    <property type="entry name" value="adh_short"/>
    <property type="match status" value="1"/>
</dbReference>
<evidence type="ECO:0000256" key="1">
    <source>
        <dbReference type="ARBA" id="ARBA00006484"/>
    </source>
</evidence>
<dbReference type="SMART" id="SM00822">
    <property type="entry name" value="PKS_KR"/>
    <property type="match status" value="1"/>
</dbReference>
<comment type="caution">
    <text evidence="6">The sequence shown here is derived from an EMBL/GenBank/DDBJ whole genome shotgun (WGS) entry which is preliminary data.</text>
</comment>
<organism evidence="6 7">
    <name type="scientific">Pycnococcus provasolii</name>
    <dbReference type="NCBI Taxonomy" id="41880"/>
    <lineage>
        <taxon>Eukaryota</taxon>
        <taxon>Viridiplantae</taxon>
        <taxon>Chlorophyta</taxon>
        <taxon>Pseudoscourfieldiophyceae</taxon>
        <taxon>Pseudoscourfieldiales</taxon>
        <taxon>Pycnococcaceae</taxon>
        <taxon>Pycnococcus</taxon>
    </lineage>
</organism>
<dbReference type="GO" id="GO:0016491">
    <property type="term" value="F:oxidoreductase activity"/>
    <property type="evidence" value="ECO:0007669"/>
    <property type="project" value="UniProtKB-KW"/>
</dbReference>
<dbReference type="InterPro" id="IPR057326">
    <property type="entry name" value="KR_dom"/>
</dbReference>
<protein>
    <recommendedName>
        <fullName evidence="5">Ketoreductase domain-containing protein</fullName>
    </recommendedName>
</protein>
<feature type="domain" description="Ketoreductase" evidence="5">
    <location>
        <begin position="16"/>
        <end position="205"/>
    </location>
</feature>
<dbReference type="InterPro" id="IPR036291">
    <property type="entry name" value="NAD(P)-bd_dom_sf"/>
</dbReference>
<dbReference type="PANTHER" id="PTHR43618">
    <property type="entry name" value="7-ALPHA-HYDROXYSTEROID DEHYDROGENASE"/>
    <property type="match status" value="1"/>
</dbReference>
<comment type="similarity">
    <text evidence="1 4">Belongs to the short-chain dehydrogenases/reductases (SDR) family.</text>
</comment>
<dbReference type="SUPFAM" id="SSF51735">
    <property type="entry name" value="NAD(P)-binding Rossmann-fold domains"/>
    <property type="match status" value="1"/>
</dbReference>
<reference evidence="6" key="1">
    <citation type="submission" date="2020-10" db="EMBL/GenBank/DDBJ databases">
        <title>Unveiling of a novel bifunctional photoreceptor, Dualchrome1, isolated from a cosmopolitan green alga.</title>
        <authorList>
            <person name="Suzuki S."/>
            <person name="Kawachi M."/>
        </authorList>
    </citation>
    <scope>NUCLEOTIDE SEQUENCE</scope>
    <source>
        <strain evidence="6">NIES 2893</strain>
    </source>
</reference>
<evidence type="ECO:0000256" key="4">
    <source>
        <dbReference type="RuleBase" id="RU000363"/>
    </source>
</evidence>
<dbReference type="AlphaFoldDB" id="A0A830HTE3"/>
<keyword evidence="3" id="KW-0560">Oxidoreductase</keyword>
<evidence type="ECO:0000256" key="2">
    <source>
        <dbReference type="ARBA" id="ARBA00022857"/>
    </source>
</evidence>
<keyword evidence="2" id="KW-0521">NADP</keyword>
<dbReference type="EMBL" id="BNJQ01000019">
    <property type="protein sequence ID" value="GHP08219.1"/>
    <property type="molecule type" value="Genomic_DNA"/>
</dbReference>
<sequence>MPSPLAASALFDVSQKHALVTGGGRGIGLMIAAGLVQSGANVYIVSRDSRATSEAAASLSAQGPGSCVALPSADLSTDEGCRAVIDALKQHQLFQGKLHILVNNSGTSWGEPFESYPDKAWDRNFHLNVRAVFNLVRAALPLLQACATKDDPSRVINVGSIAGIVPQAWPTYAYDTAKAAVHHLTTKLASEFCEKCITVNAIAPGLVPSKMSEQLRSYASDDALVPPLQRVGAAGDMAGAVIYLSSRAGSWVTGTTLVVDGGALAGRNSLSAKL</sequence>
<dbReference type="Gene3D" id="3.40.50.720">
    <property type="entry name" value="NAD(P)-binding Rossmann-like Domain"/>
    <property type="match status" value="1"/>
</dbReference>
<evidence type="ECO:0000313" key="7">
    <source>
        <dbReference type="Proteomes" id="UP000660262"/>
    </source>
</evidence>
<accession>A0A830HTE3</accession>
<dbReference type="PRINTS" id="PR00081">
    <property type="entry name" value="GDHRDH"/>
</dbReference>
<evidence type="ECO:0000259" key="5">
    <source>
        <dbReference type="SMART" id="SM00822"/>
    </source>
</evidence>